<evidence type="ECO:0000313" key="11">
    <source>
        <dbReference type="Proteomes" id="UP000220840"/>
    </source>
</evidence>
<reference evidence="10 12" key="2">
    <citation type="submission" date="2018-06" db="EMBL/GenBank/DDBJ databases">
        <authorList>
            <consortium name="IHU Genomes"/>
        </authorList>
    </citation>
    <scope>NUCLEOTIDE SEQUENCE [LARGE SCALE GENOMIC DNA]</scope>
    <source>
        <strain evidence="10 12">NEC25</strain>
    </source>
</reference>
<dbReference type="EMBL" id="UWJD01000002">
    <property type="protein sequence ID" value="VCT85660.1"/>
    <property type="molecule type" value="Genomic_DNA"/>
</dbReference>
<feature type="chain" id="PRO_5044380428" evidence="6">
    <location>
        <begin position="20"/>
        <end position="457"/>
    </location>
</feature>
<evidence type="ECO:0000256" key="6">
    <source>
        <dbReference type="SAM" id="SignalP"/>
    </source>
</evidence>
<accession>A0A2A7MKS8</accession>
<dbReference type="Proteomes" id="UP000431451">
    <property type="component" value="Unassembled WGS sequence"/>
</dbReference>
<evidence type="ECO:0000313" key="12">
    <source>
        <dbReference type="Proteomes" id="UP000431451"/>
    </source>
</evidence>
<dbReference type="OrthoDB" id="383937at2"/>
<sequence>MLKKSKKLLSMIITATVAATMLIGCGGAKESNGAGAKTADGKKEITWMCYGQPQETAVYEQVIKKFEEKYPDVKVKLVSTTQDQYGQKIQAAMASNTMADVVYMGPGDVKAWVNAGKMLNLDEYLKQAETDGILNLDDVWELGLNKYRYDGDKIGQGSLYALPKDIGPFGFGYNKTLFEKKGIPLPDPKVPYTWDEFINVCKQLTNDTGGDDSSWGTGLNVNWALAPFVFSNGADWINEDATKVTVTDPKFVEALQFFADQTLVDKITPSAEQGQTLDTYQRWLKGQLGFFAIAPWDIAAFEDLPFEYDIIPWPAGSTGETASWLGSVGFGVSANTKYPQEAVNLAIFLSTDKDANKMVADQQIQVPNIKSMAKDYYLNTDNNPHNKQAFIDLIETYGKPLPGERTYNGEWYDKFYEGIQDVLDGKISAKDYCAKIQPEMQKLLDKAIEKEQKEKAK</sequence>
<evidence type="ECO:0000313" key="7">
    <source>
        <dbReference type="EMBL" id="CAG9705126.1"/>
    </source>
</evidence>
<evidence type="ECO:0000313" key="10">
    <source>
        <dbReference type="EMBL" id="VCT85660.1"/>
    </source>
</evidence>
<evidence type="ECO:0000313" key="9">
    <source>
        <dbReference type="EMBL" id="PEG32286.1"/>
    </source>
</evidence>
<keyword evidence="11" id="KW-1185">Reference proteome</keyword>
<dbReference type="Gene3D" id="3.40.190.10">
    <property type="entry name" value="Periplasmic binding protein-like II"/>
    <property type="match status" value="1"/>
</dbReference>
<dbReference type="STRING" id="137838.GCA_001458595_03792"/>
<keyword evidence="4" id="KW-0564">Palmitate</keyword>
<dbReference type="PROSITE" id="PS51257">
    <property type="entry name" value="PROKAR_LIPOPROTEIN"/>
    <property type="match status" value="1"/>
</dbReference>
<dbReference type="Proteomes" id="UP000789738">
    <property type="component" value="Unassembled WGS sequence"/>
</dbReference>
<reference evidence="7" key="3">
    <citation type="submission" date="2021-10" db="EMBL/GenBank/DDBJ databases">
        <authorList>
            <person name="Mesa V."/>
        </authorList>
    </citation>
    <scope>NUCLEOTIDE SEQUENCE</scope>
    <source>
        <strain evidence="7">CC3_PB</strain>
    </source>
</reference>
<keyword evidence="2 6" id="KW-0732">Signal</keyword>
<dbReference type="AlphaFoldDB" id="A0A2A7MKS8"/>
<dbReference type="PANTHER" id="PTHR43649:SF33">
    <property type="entry name" value="POLYGALACTURONAN_RHAMNOGALACTURONAN-BINDING PROTEIN YTCQ"/>
    <property type="match status" value="1"/>
</dbReference>
<dbReference type="SUPFAM" id="SSF53850">
    <property type="entry name" value="Periplasmic binding protein-like II"/>
    <property type="match status" value="1"/>
</dbReference>
<dbReference type="EMBL" id="PDCJ01000001">
    <property type="protein sequence ID" value="PEG32286.1"/>
    <property type="molecule type" value="Genomic_DNA"/>
</dbReference>
<evidence type="ECO:0000256" key="5">
    <source>
        <dbReference type="ARBA" id="ARBA00023288"/>
    </source>
</evidence>
<dbReference type="CDD" id="cd13585">
    <property type="entry name" value="PBP2_TMBP_like"/>
    <property type="match status" value="1"/>
</dbReference>
<dbReference type="Proteomes" id="UP000220840">
    <property type="component" value="Unassembled WGS sequence"/>
</dbReference>
<gene>
    <name evidence="10" type="primary">msmE_7</name>
    <name evidence="8" type="ORF">CNEO2_10163</name>
    <name evidence="7" type="ORF">CNEO_41629</name>
    <name evidence="10" type="ORF">CNEONATNEC25_03263</name>
    <name evidence="9" type="ORF">CQ394_11510</name>
</gene>
<dbReference type="EMBL" id="CAKJVE010000004">
    <property type="protein sequence ID" value="CAG9705126.1"/>
    <property type="molecule type" value="Genomic_DNA"/>
</dbReference>
<proteinExistence type="predicted"/>
<keyword evidence="1" id="KW-1003">Cell membrane</keyword>
<protein>
    <submittedName>
        <fullName evidence="7">ABC transporter, substrate-binding protein</fullName>
    </submittedName>
    <submittedName>
        <fullName evidence="10">Multiple sugar-binding protein</fullName>
    </submittedName>
    <submittedName>
        <fullName evidence="9">Sugar ABC transporter substrate-binding protein</fullName>
    </submittedName>
</protein>
<reference evidence="9 11" key="1">
    <citation type="submission" date="2017-10" db="EMBL/GenBank/DDBJ databases">
        <title>Effective Description of Clostridium neonatale sp. nov. linked to necrotizing enterocolitis in neonates and a clarification of species assignable to the genus Clostridium (Prazmowski 1880) emend. Lawson and Rainey 2016.</title>
        <authorList>
            <person name="Bernard K."/>
            <person name="Burdz T."/>
            <person name="Wiebe D."/>
            <person name="Balcewich B."/>
            <person name="Alfa M."/>
            <person name="Bernier A.-M."/>
        </authorList>
    </citation>
    <scope>NUCLEOTIDE SEQUENCE [LARGE SCALE GENOMIC DNA]</scope>
    <source>
        <strain evidence="9 11">LCDC99A005</strain>
    </source>
</reference>
<feature type="signal peptide" evidence="6">
    <location>
        <begin position="1"/>
        <end position="19"/>
    </location>
</feature>
<dbReference type="PANTHER" id="PTHR43649">
    <property type="entry name" value="ARABINOSE-BINDING PROTEIN-RELATED"/>
    <property type="match status" value="1"/>
</dbReference>
<reference evidence="8" key="4">
    <citation type="submission" date="2022-10" db="EMBL/GenBank/DDBJ databases">
        <authorList>
            <person name="Aires J."/>
            <person name="Mesa V."/>
        </authorList>
    </citation>
    <scope>NUCLEOTIDE SEQUENCE</scope>
    <source>
        <strain evidence="8">Clostridium neonatale JD116</strain>
    </source>
</reference>
<evidence type="ECO:0000256" key="4">
    <source>
        <dbReference type="ARBA" id="ARBA00023139"/>
    </source>
</evidence>
<dbReference type="EMBL" id="CAMTCP010000111">
    <property type="protein sequence ID" value="CAI3563142.1"/>
    <property type="molecule type" value="Genomic_DNA"/>
</dbReference>
<evidence type="ECO:0000256" key="3">
    <source>
        <dbReference type="ARBA" id="ARBA00023136"/>
    </source>
</evidence>
<name>A0A2A7MKS8_9CLOT</name>
<dbReference type="Proteomes" id="UP001189143">
    <property type="component" value="Unassembled WGS sequence"/>
</dbReference>
<evidence type="ECO:0000256" key="1">
    <source>
        <dbReference type="ARBA" id="ARBA00022475"/>
    </source>
</evidence>
<dbReference type="InterPro" id="IPR050490">
    <property type="entry name" value="Bact_solute-bd_prot1"/>
</dbReference>
<dbReference type="Pfam" id="PF01547">
    <property type="entry name" value="SBP_bac_1"/>
    <property type="match status" value="1"/>
</dbReference>
<organism evidence="9 11">
    <name type="scientific">Clostridium neonatale</name>
    <dbReference type="NCBI Taxonomy" id="137838"/>
    <lineage>
        <taxon>Bacteria</taxon>
        <taxon>Bacillati</taxon>
        <taxon>Bacillota</taxon>
        <taxon>Clostridia</taxon>
        <taxon>Eubacteriales</taxon>
        <taxon>Clostridiaceae</taxon>
        <taxon>Clostridium</taxon>
    </lineage>
</organism>
<evidence type="ECO:0000313" key="8">
    <source>
        <dbReference type="EMBL" id="CAI3563142.1"/>
    </source>
</evidence>
<keyword evidence="3" id="KW-0472">Membrane</keyword>
<evidence type="ECO:0000256" key="2">
    <source>
        <dbReference type="ARBA" id="ARBA00022729"/>
    </source>
</evidence>
<dbReference type="GeneID" id="68878774"/>
<dbReference type="InterPro" id="IPR006059">
    <property type="entry name" value="SBP"/>
</dbReference>
<dbReference type="RefSeq" id="WP_058296432.1">
    <property type="nucleotide sequence ID" value="NZ_CAKJVD010000027.1"/>
</dbReference>
<keyword evidence="5" id="KW-0449">Lipoprotein</keyword>